<dbReference type="InterPro" id="IPR006941">
    <property type="entry name" value="RNase_CAF1"/>
</dbReference>
<dbReference type="PANTHER" id="PTHR15092:SF42">
    <property type="entry name" value="POLY(A)-SPECIFIC RIBONUCLEASE PARN-LIKE"/>
    <property type="match status" value="1"/>
</dbReference>
<dbReference type="SUPFAM" id="SSF53098">
    <property type="entry name" value="Ribonuclease H-like"/>
    <property type="match status" value="1"/>
</dbReference>
<dbReference type="PANTHER" id="PTHR15092">
    <property type="entry name" value="POLY A -SPECIFIC RIBONUCLEASE/TARGET OF EGR1, MEMBER 1"/>
    <property type="match status" value="1"/>
</dbReference>
<evidence type="ECO:0000256" key="1">
    <source>
        <dbReference type="ARBA" id="ARBA00001968"/>
    </source>
</evidence>
<reference evidence="3 4" key="1">
    <citation type="journal article" date="2021" name="Nat. Plants">
        <title>The Taxus genome provides insights into paclitaxel biosynthesis.</title>
        <authorList>
            <person name="Xiong X."/>
            <person name="Gou J."/>
            <person name="Liao Q."/>
            <person name="Li Y."/>
            <person name="Zhou Q."/>
            <person name="Bi G."/>
            <person name="Li C."/>
            <person name="Du R."/>
            <person name="Wang X."/>
            <person name="Sun T."/>
            <person name="Guo L."/>
            <person name="Liang H."/>
            <person name="Lu P."/>
            <person name="Wu Y."/>
            <person name="Zhang Z."/>
            <person name="Ro D.K."/>
            <person name="Shang Y."/>
            <person name="Huang S."/>
            <person name="Yan J."/>
        </authorList>
    </citation>
    <scope>NUCLEOTIDE SEQUENCE [LARGE SCALE GENOMIC DNA]</scope>
    <source>
        <strain evidence="3">Ta-2019</strain>
    </source>
</reference>
<gene>
    <name evidence="3" type="ORF">KI387_010749</name>
</gene>
<dbReference type="GO" id="GO:0000175">
    <property type="term" value="F:3'-5'-RNA exonuclease activity"/>
    <property type="evidence" value="ECO:0007669"/>
    <property type="project" value="TreeGrafter"/>
</dbReference>
<evidence type="ECO:0000313" key="4">
    <source>
        <dbReference type="Proteomes" id="UP000824469"/>
    </source>
</evidence>
<accession>A0AA38FMG8</accession>
<feature type="non-terminal residue" evidence="3">
    <location>
        <position position="1"/>
    </location>
</feature>
<organism evidence="3 4">
    <name type="scientific">Taxus chinensis</name>
    <name type="common">Chinese yew</name>
    <name type="synonym">Taxus wallichiana var. chinensis</name>
    <dbReference type="NCBI Taxonomy" id="29808"/>
    <lineage>
        <taxon>Eukaryota</taxon>
        <taxon>Viridiplantae</taxon>
        <taxon>Streptophyta</taxon>
        <taxon>Embryophyta</taxon>
        <taxon>Tracheophyta</taxon>
        <taxon>Spermatophyta</taxon>
        <taxon>Pinopsida</taxon>
        <taxon>Pinidae</taxon>
        <taxon>Conifers II</taxon>
        <taxon>Cupressales</taxon>
        <taxon>Taxaceae</taxon>
        <taxon>Taxus</taxon>
    </lineage>
</organism>
<dbReference type="Proteomes" id="UP000824469">
    <property type="component" value="Unassembled WGS sequence"/>
</dbReference>
<name>A0AA38FMG8_TAXCH</name>
<evidence type="ECO:0000256" key="2">
    <source>
        <dbReference type="ARBA" id="ARBA00008372"/>
    </source>
</evidence>
<proteinExistence type="inferred from homology"/>
<dbReference type="OMA" id="VANQGCA"/>
<comment type="cofactor">
    <cofactor evidence="1">
        <name>a divalent metal cation</name>
        <dbReference type="ChEBI" id="CHEBI:60240"/>
    </cofactor>
</comment>
<comment type="similarity">
    <text evidence="2">Belongs to the CAF1 family.</text>
</comment>
<dbReference type="InterPro" id="IPR036397">
    <property type="entry name" value="RNaseH_sf"/>
</dbReference>
<comment type="caution">
    <text evidence="3">The sequence shown here is derived from an EMBL/GenBank/DDBJ whole genome shotgun (WGS) entry which is preliminary data.</text>
</comment>
<dbReference type="InterPro" id="IPR012337">
    <property type="entry name" value="RNaseH-like_sf"/>
</dbReference>
<keyword evidence="4" id="KW-1185">Reference proteome</keyword>
<dbReference type="AlphaFoldDB" id="A0AA38FMG8"/>
<protein>
    <submittedName>
        <fullName evidence="3">Uncharacterized protein</fullName>
    </submittedName>
</protein>
<dbReference type="Gene3D" id="3.30.420.10">
    <property type="entry name" value="Ribonuclease H-like superfamily/Ribonuclease H"/>
    <property type="match status" value="1"/>
</dbReference>
<dbReference type="Pfam" id="PF04857">
    <property type="entry name" value="CAF1"/>
    <property type="match status" value="1"/>
</dbReference>
<sequence length="374" mass="41983">VLREFSENLVPLPNSDGVCTEKLKVVFTCSEEDKHLLLCELQRQVEHQKKQVWGIQDVVDTIINSGKTIVGYNCLTDLAIIYSNFIAPLPPNMKDFLCSLHGIFPHFIDVSHLLKVAYAKEIPTMKKTKNLQAALLHLNRQFCLPMNLEVPLEFKCYGYKGAKSHGYTVLRLTYLFAKVCRLLKINSSDEMTGALASYANIVYSVGTCFSKSKHEGEVVKLEEDDSCLKTSNIVFIWGFKIGSSSQTLLEMLCNIHEACQKGVKVQLVDESCACIRFKRSKHAEMFLHDVQFGTNVSGFAEPKPLEEITKAGLRAVGYEAYEKLCKSSLWRSNCKLADSFELAMSESDGYVACDSTIDLPSCKKSPFIIKLEDL</sequence>
<dbReference type="EMBL" id="JAHRHJ020000008">
    <property type="protein sequence ID" value="KAH9306345.1"/>
    <property type="molecule type" value="Genomic_DNA"/>
</dbReference>
<dbReference type="GO" id="GO:0003723">
    <property type="term" value="F:RNA binding"/>
    <property type="evidence" value="ECO:0007669"/>
    <property type="project" value="TreeGrafter"/>
</dbReference>
<dbReference type="InterPro" id="IPR051181">
    <property type="entry name" value="CAF1_poly(A)_ribonucleases"/>
</dbReference>
<evidence type="ECO:0000313" key="3">
    <source>
        <dbReference type="EMBL" id="KAH9306345.1"/>
    </source>
</evidence>